<name>A0A0J1FTA4_9FIRM</name>
<dbReference type="STRING" id="476652.DEAC_c16120"/>
<dbReference type="EMBL" id="LDZY01000005">
    <property type="protein sequence ID" value="KLU66213.1"/>
    <property type="molecule type" value="Genomic_DNA"/>
</dbReference>
<comment type="caution">
    <text evidence="2">The sequence shown here is derived from an EMBL/GenBank/DDBJ whole genome shotgun (WGS) entry which is preliminary data.</text>
</comment>
<evidence type="ECO:0000313" key="2">
    <source>
        <dbReference type="EMBL" id="KLU66213.1"/>
    </source>
</evidence>
<evidence type="ECO:0000313" key="3">
    <source>
        <dbReference type="Proteomes" id="UP000036356"/>
    </source>
</evidence>
<sequence length="383" mass="42315">MKVTFPHMGNAWIVIQTLFESLNIEVVVPPQNSKQTLTLGSKLAPEAACLPLKLNLGNYIEAVREGADTIVITGGIGPCRFGYYGEIERQILREAGYHFDVVTLEPPDGSLRGLAQRIRYLAGKKNSWASILKALRFAYLKCVALDQVEDMIHAARPRLSDSHETERLYEEGKNRLAQAMTVKGIRDSVCSIRQSLRDHQMAGIKNADKFHKPLRIGIIGEIYTILDPFTSVGIEAELGRLGVEVDRSIYLSGWVGNHIFQGLAPGYRSIRSYPSHAKPFLSHFVGGHGQETVGAAVKFAREGFDGIIQIFPLSCMPEIVAASVLPRVQETYQVPIMTLIVDEHTGHAGIQTRLEAFVDLLERPSLKGISETSREGVSLVGER</sequence>
<organism evidence="2 3">
    <name type="scientific">Desulfosporosinus acididurans</name>
    <dbReference type="NCBI Taxonomy" id="476652"/>
    <lineage>
        <taxon>Bacteria</taxon>
        <taxon>Bacillati</taxon>
        <taxon>Bacillota</taxon>
        <taxon>Clostridia</taxon>
        <taxon>Eubacteriales</taxon>
        <taxon>Desulfitobacteriaceae</taxon>
        <taxon>Desulfosporosinus</taxon>
    </lineage>
</organism>
<evidence type="ECO:0000259" key="1">
    <source>
        <dbReference type="Pfam" id="PF09989"/>
    </source>
</evidence>
<keyword evidence="3" id="KW-1185">Reference proteome</keyword>
<dbReference type="RefSeq" id="WP_047809510.1">
    <property type="nucleotide sequence ID" value="NZ_LDZY01000005.1"/>
</dbReference>
<feature type="domain" description="DUF2229" evidence="1">
    <location>
        <begin position="14"/>
        <end position="70"/>
    </location>
</feature>
<dbReference type="AlphaFoldDB" id="A0A0J1FTA4"/>
<dbReference type="PANTHER" id="PTHR32329">
    <property type="entry name" value="BIFUNCTIONAL PROTEIN [INCLUDES 2-HYDROXYACYL-COA DEHYDRATASE (N-TER) AND ITS ACTIVATOR DOMAIN (C_TERM)-RELATED"/>
    <property type="match status" value="1"/>
</dbReference>
<accession>A0A0J1FTA4</accession>
<reference evidence="2 3" key="1">
    <citation type="submission" date="2015-06" db="EMBL/GenBank/DDBJ databases">
        <title>Draft genome of the moderately acidophilic sulfate reducer Candidatus Desulfosporosinus acididurans strain M1.</title>
        <authorList>
            <person name="Poehlein A."/>
            <person name="Petzsch P."/>
            <person name="Johnson B.D."/>
            <person name="Schloemann M."/>
            <person name="Daniel R."/>
            <person name="Muehling M."/>
        </authorList>
    </citation>
    <scope>NUCLEOTIDE SEQUENCE [LARGE SCALE GENOMIC DNA]</scope>
    <source>
        <strain evidence="2 3">M1</strain>
    </source>
</reference>
<dbReference type="Gene3D" id="3.40.50.11900">
    <property type="match status" value="1"/>
</dbReference>
<dbReference type="PATRIC" id="fig|476652.3.peg.1666"/>
<dbReference type="InterPro" id="IPR051805">
    <property type="entry name" value="Dehydratase_Activator_Redct"/>
</dbReference>
<dbReference type="PANTHER" id="PTHR32329:SF2">
    <property type="entry name" value="BIFUNCTIONAL PROTEIN [INCLUDES 2-HYDROXYACYL-COA DEHYDRATASE (N-TER) AND ITS ACTIVATOR DOMAIN (C_TERM)"/>
    <property type="match status" value="1"/>
</dbReference>
<gene>
    <name evidence="2" type="ORF">DEAC_c16120</name>
</gene>
<protein>
    <recommendedName>
        <fullName evidence="1">DUF2229 domain-containing protein</fullName>
    </recommendedName>
</protein>
<dbReference type="Pfam" id="PF09989">
    <property type="entry name" value="DUF2229"/>
    <property type="match status" value="1"/>
</dbReference>
<dbReference type="InterPro" id="IPR018709">
    <property type="entry name" value="CoA_activase_DUF2229"/>
</dbReference>
<proteinExistence type="predicted"/>
<dbReference type="Proteomes" id="UP000036356">
    <property type="component" value="Unassembled WGS sequence"/>
</dbReference>